<dbReference type="EMBL" id="JAIOIU010000147">
    <property type="protein sequence ID" value="MBZ0160774.1"/>
    <property type="molecule type" value="Genomic_DNA"/>
</dbReference>
<comment type="caution">
    <text evidence="1">The sequence shown here is derived from an EMBL/GenBank/DDBJ whole genome shotgun (WGS) entry which is preliminary data.</text>
</comment>
<accession>A0AAJ1AJH5</accession>
<evidence type="ECO:0000313" key="1">
    <source>
        <dbReference type="EMBL" id="MBZ0160774.1"/>
    </source>
</evidence>
<dbReference type="Proteomes" id="UP001197609">
    <property type="component" value="Unassembled WGS sequence"/>
</dbReference>
<dbReference type="PROSITE" id="PS51257">
    <property type="entry name" value="PROKAR_LIPOPROTEIN"/>
    <property type="match status" value="1"/>
</dbReference>
<dbReference type="AlphaFoldDB" id="A0AAJ1AJH5"/>
<protein>
    <submittedName>
        <fullName evidence="1">DUF4410 domain-containing protein</fullName>
    </submittedName>
</protein>
<dbReference type="Pfam" id="PF14366">
    <property type="entry name" value="DUF4410"/>
    <property type="match status" value="1"/>
</dbReference>
<organism evidence="1 2">
    <name type="scientific">Candidatus Methylomirabilis tolerans</name>
    <dbReference type="NCBI Taxonomy" id="3123416"/>
    <lineage>
        <taxon>Bacteria</taxon>
        <taxon>Candidatus Methylomirabilota</taxon>
        <taxon>Candidatus Methylomirabilia</taxon>
        <taxon>Candidatus Methylomirabilales</taxon>
        <taxon>Candidatus Methylomirabilaceae</taxon>
        <taxon>Candidatus Methylomirabilis</taxon>
    </lineage>
</organism>
<name>A0AAJ1AJH5_9BACT</name>
<proteinExistence type="predicted"/>
<evidence type="ECO:0000313" key="2">
    <source>
        <dbReference type="Proteomes" id="UP001197609"/>
    </source>
</evidence>
<sequence length="237" mass="24558">MKLGTRIVSSLSVVVLLAGCASTKVTDRQMLDPQARIPRPDRILVYDFAATPADVPADSALADHPTVAPTPQTDEQIATGRRVGADIAARLAEEIRNMGLPAEQASIGATPQINDLVIRGYLLSVEEGSATKRLAVGFGAGKSQLSVAVEGYQMTAQGLRKLGSGTVGAGGSKGPGAAVPLAVLLATANPLGLVVSGGMKVYGEMSGSSKIEGRIEATAKEIAEKIKPRFQKQGWIE</sequence>
<dbReference type="InterPro" id="IPR025522">
    <property type="entry name" value="DUF4410"/>
</dbReference>
<gene>
    <name evidence="1" type="ORF">K8G79_11675</name>
</gene>
<reference evidence="1 2" key="1">
    <citation type="journal article" date="2021" name="bioRxiv">
        <title>Unraveling nitrogen, sulfur and carbon metabolic pathways and microbial community transcriptional responses to substrate deprivation and toxicity stresses in a bioreactor mimicking anoxic brackish coastal sediment conditions.</title>
        <authorList>
            <person name="Martins P.D."/>
            <person name="Echeveste M.J."/>
            <person name="Arshad A."/>
            <person name="Kurth J."/>
            <person name="Ouboter H."/>
            <person name="Jetten M.S.M."/>
            <person name="Welte C.U."/>
        </authorList>
    </citation>
    <scope>NUCLEOTIDE SEQUENCE [LARGE SCALE GENOMIC DNA]</scope>
    <source>
        <strain evidence="1">MAG_38</strain>
    </source>
</reference>